<accession>A0A1F7S273</accession>
<protein>
    <recommendedName>
        <fullName evidence="1">HTH cro/C1-type domain-containing protein</fullName>
    </recommendedName>
</protein>
<dbReference type="Gene3D" id="1.10.260.40">
    <property type="entry name" value="lambda repressor-like DNA-binding domains"/>
    <property type="match status" value="1"/>
</dbReference>
<gene>
    <name evidence="2" type="ORF">A2W05_01055</name>
</gene>
<sequence>MLYLRKIRKDRKIPQGVLAEKIGVSQGQLSLIEYGKYPPRPEIIIKISRILNTDACELMTEWDELGDTTK</sequence>
<dbReference type="InterPro" id="IPR010982">
    <property type="entry name" value="Lambda_DNA-bd_dom_sf"/>
</dbReference>
<evidence type="ECO:0000313" key="2">
    <source>
        <dbReference type="EMBL" id="OGL47398.1"/>
    </source>
</evidence>
<name>A0A1F7S273_9BACT</name>
<dbReference type="Pfam" id="PF01381">
    <property type="entry name" value="HTH_3"/>
    <property type="match status" value="1"/>
</dbReference>
<organism evidence="2 3">
    <name type="scientific">Candidatus Schekmanbacteria bacterium RBG_16_38_10</name>
    <dbReference type="NCBI Taxonomy" id="1817879"/>
    <lineage>
        <taxon>Bacteria</taxon>
        <taxon>Candidatus Schekmaniibacteriota</taxon>
    </lineage>
</organism>
<comment type="caution">
    <text evidence="2">The sequence shown here is derived from an EMBL/GenBank/DDBJ whole genome shotgun (WGS) entry which is preliminary data.</text>
</comment>
<dbReference type="PROSITE" id="PS50943">
    <property type="entry name" value="HTH_CROC1"/>
    <property type="match status" value="1"/>
</dbReference>
<dbReference type="SUPFAM" id="SSF47413">
    <property type="entry name" value="lambda repressor-like DNA-binding domains"/>
    <property type="match status" value="1"/>
</dbReference>
<dbReference type="CDD" id="cd00093">
    <property type="entry name" value="HTH_XRE"/>
    <property type="match status" value="1"/>
</dbReference>
<reference evidence="2 3" key="1">
    <citation type="journal article" date="2016" name="Nat. Commun.">
        <title>Thousands of microbial genomes shed light on interconnected biogeochemical processes in an aquifer system.</title>
        <authorList>
            <person name="Anantharaman K."/>
            <person name="Brown C.T."/>
            <person name="Hug L.A."/>
            <person name="Sharon I."/>
            <person name="Castelle C.J."/>
            <person name="Probst A.J."/>
            <person name="Thomas B.C."/>
            <person name="Singh A."/>
            <person name="Wilkins M.J."/>
            <person name="Karaoz U."/>
            <person name="Brodie E.L."/>
            <person name="Williams K.H."/>
            <person name="Hubbard S.S."/>
            <person name="Banfield J.F."/>
        </authorList>
    </citation>
    <scope>NUCLEOTIDE SEQUENCE [LARGE SCALE GENOMIC DNA]</scope>
</reference>
<dbReference type="GO" id="GO:0003677">
    <property type="term" value="F:DNA binding"/>
    <property type="evidence" value="ECO:0007669"/>
    <property type="project" value="InterPro"/>
</dbReference>
<dbReference type="SMART" id="SM00530">
    <property type="entry name" value="HTH_XRE"/>
    <property type="match status" value="1"/>
</dbReference>
<evidence type="ECO:0000259" key="1">
    <source>
        <dbReference type="PROSITE" id="PS50943"/>
    </source>
</evidence>
<dbReference type="EMBL" id="MGDE01000038">
    <property type="protein sequence ID" value="OGL47398.1"/>
    <property type="molecule type" value="Genomic_DNA"/>
</dbReference>
<dbReference type="Proteomes" id="UP000178797">
    <property type="component" value="Unassembled WGS sequence"/>
</dbReference>
<dbReference type="AlphaFoldDB" id="A0A1F7S273"/>
<evidence type="ECO:0000313" key="3">
    <source>
        <dbReference type="Proteomes" id="UP000178797"/>
    </source>
</evidence>
<proteinExistence type="predicted"/>
<feature type="domain" description="HTH cro/C1-type" evidence="1">
    <location>
        <begin position="4"/>
        <end position="58"/>
    </location>
</feature>
<dbReference type="InterPro" id="IPR001387">
    <property type="entry name" value="Cro/C1-type_HTH"/>
</dbReference>